<comment type="caution">
    <text evidence="4">The sequence shown here is derived from an EMBL/GenBank/DDBJ whole genome shotgun (WGS) entry which is preliminary data.</text>
</comment>
<keyword evidence="2" id="KW-0813">Transport</keyword>
<organism evidence="4 5">
    <name type="scientific">Rotaria sordida</name>
    <dbReference type="NCBI Taxonomy" id="392033"/>
    <lineage>
        <taxon>Eukaryota</taxon>
        <taxon>Metazoa</taxon>
        <taxon>Spiralia</taxon>
        <taxon>Gnathifera</taxon>
        <taxon>Rotifera</taxon>
        <taxon>Eurotatoria</taxon>
        <taxon>Bdelloidea</taxon>
        <taxon>Philodinida</taxon>
        <taxon>Philodinidae</taxon>
        <taxon>Rotaria</taxon>
    </lineage>
</organism>
<evidence type="ECO:0000313" key="4">
    <source>
        <dbReference type="EMBL" id="CAF3771089.1"/>
    </source>
</evidence>
<protein>
    <recommendedName>
        <fullName evidence="3">Chorein N-terminal domain-containing protein</fullName>
    </recommendedName>
</protein>
<dbReference type="InterPro" id="IPR026854">
    <property type="entry name" value="VPS13_N"/>
</dbReference>
<evidence type="ECO:0000259" key="3">
    <source>
        <dbReference type="Pfam" id="PF12624"/>
    </source>
</evidence>
<accession>A0A818ZJR8</accession>
<dbReference type="Pfam" id="PF12624">
    <property type="entry name" value="VPS13_N"/>
    <property type="match status" value="1"/>
</dbReference>
<evidence type="ECO:0000256" key="2">
    <source>
        <dbReference type="ARBA" id="ARBA00022448"/>
    </source>
</evidence>
<feature type="domain" description="Chorein N-terminal" evidence="3">
    <location>
        <begin position="6"/>
        <end position="219"/>
    </location>
</feature>
<dbReference type="PANTHER" id="PTHR16166">
    <property type="entry name" value="VACUOLAR PROTEIN SORTING-ASSOCIATED PROTEIN VPS13"/>
    <property type="match status" value="1"/>
</dbReference>
<dbReference type="EMBL" id="CAJOBD010001189">
    <property type="protein sequence ID" value="CAF3771089.1"/>
    <property type="molecule type" value="Genomic_DNA"/>
</dbReference>
<dbReference type="Proteomes" id="UP000663836">
    <property type="component" value="Unassembled WGS sequence"/>
</dbReference>
<dbReference type="GO" id="GO:0045053">
    <property type="term" value="P:protein retention in Golgi apparatus"/>
    <property type="evidence" value="ECO:0007669"/>
    <property type="project" value="TreeGrafter"/>
</dbReference>
<reference evidence="4" key="1">
    <citation type="submission" date="2021-02" db="EMBL/GenBank/DDBJ databases">
        <authorList>
            <person name="Nowell W R."/>
        </authorList>
    </citation>
    <scope>NUCLEOTIDE SEQUENCE</scope>
</reference>
<dbReference type="PANTHER" id="PTHR16166:SF93">
    <property type="entry name" value="INTERMEMBRANE LIPID TRANSFER PROTEIN VPS13"/>
    <property type="match status" value="1"/>
</dbReference>
<dbReference type="GO" id="GO:0006623">
    <property type="term" value="P:protein targeting to vacuole"/>
    <property type="evidence" value="ECO:0007669"/>
    <property type="project" value="TreeGrafter"/>
</dbReference>
<dbReference type="InterPro" id="IPR026847">
    <property type="entry name" value="VPS13"/>
</dbReference>
<dbReference type="AlphaFoldDB" id="A0A818ZJR8"/>
<evidence type="ECO:0000256" key="1">
    <source>
        <dbReference type="ARBA" id="ARBA00006545"/>
    </source>
</evidence>
<comment type="similarity">
    <text evidence="1">Belongs to the VPS13 family.</text>
</comment>
<sequence length="787" mass="93125">MILKIIVRYIINKYMKDYIERLDDEKLKLNLKHGNVLLENLHLKPEALVGLGIPVTVATGFIEKLSIAIPWKNLQSHPTKVELDGFYMLIVPKNEVHQDLHEYHAEKMKRVQRKLDNLRKAGLDEQKLDEKEKGFFEKIKFQMLQNLEITLRNFHISYETKSTTKLGHPFSFGITIHYLQLTTTTNKERLGKVKENTLVIAQFKEIKWLSLYWNTNCTSRIHMPFEYVVVIGIKFAEQNFQRPIYKIKFQIEQISFGIDPKQFSDLLDFIKFQNYSVFYDRCREYRQLCLKDVIGNTKLTKEEQDRIQILESKLDAFTMAYIRHSVELETHLYSDTSAYHDYSWWSWWWNERTNLNHGHHRIIKGNMHDEDEFFSEELLDIDAQITINELDLALLLPSKRKKLNEKNKIITHIIMENTRIDYKRRAISSSILVVLDLEYFRIFGLKSNEQHQPLILTSSSKSLNSLIHLEFELAPIHKKADFRFLLIIEPLSVIYHAATINEIVAHFEPIDKNTYSLSSKIKQRTFLQMEHDLSNKKIFDMTMQIKGLSLLLPEYGYFKHDCKTMIIRFTNLKLRSCLNDDDKEQDDALFQKQMRERRYYIKYKFLLNDLEIIYSESSKEQLHILRAIPLIDTNFYKCIYSDDAQLTDWRIAVKIVQMAEIELSRIIMTKLNNLHRSVPLFYSAMSETLNRINLFFNIFPPHTSIECNISINKCSFIIMNSKTSIKTHISSQILKTRNKDEYSKSIRVILKNLSMILHSSLISIQSSWPFYQNNAIELLYSDTDTKL</sequence>
<evidence type="ECO:0000313" key="5">
    <source>
        <dbReference type="Proteomes" id="UP000663836"/>
    </source>
</evidence>
<proteinExistence type="inferred from homology"/>
<gene>
    <name evidence="4" type="ORF">JBS370_LOCUS13684</name>
</gene>
<name>A0A818ZJR8_9BILA</name>